<feature type="transmembrane region" description="Helical" evidence="2">
    <location>
        <begin position="94"/>
        <end position="113"/>
    </location>
</feature>
<dbReference type="Proteomes" id="UP000654075">
    <property type="component" value="Unassembled WGS sequence"/>
</dbReference>
<keyword evidence="5" id="KW-1185">Reference proteome</keyword>
<keyword evidence="2" id="KW-0472">Membrane</keyword>
<evidence type="ECO:0000313" key="3">
    <source>
        <dbReference type="EMBL" id="CAE8636147.1"/>
    </source>
</evidence>
<dbReference type="OrthoDB" id="40823at2759"/>
<evidence type="ECO:0000256" key="2">
    <source>
        <dbReference type="SAM" id="Phobius"/>
    </source>
</evidence>
<feature type="transmembrane region" description="Helical" evidence="2">
    <location>
        <begin position="119"/>
        <end position="141"/>
    </location>
</feature>
<comment type="caution">
    <text evidence="3">The sequence shown here is derived from an EMBL/GenBank/DDBJ whole genome shotgun (WGS) entry which is preliminary data.</text>
</comment>
<evidence type="ECO:0000256" key="1">
    <source>
        <dbReference type="SAM" id="MobiDB-lite"/>
    </source>
</evidence>
<feature type="compositionally biased region" description="Acidic residues" evidence="1">
    <location>
        <begin position="357"/>
        <end position="368"/>
    </location>
</feature>
<keyword evidence="2" id="KW-0812">Transmembrane</keyword>
<gene>
    <name evidence="3" type="ORF">PGLA1383_LOCUS51657</name>
    <name evidence="4" type="ORF">PGLA2088_LOCUS35061</name>
</gene>
<feature type="region of interest" description="Disordered" evidence="1">
    <location>
        <begin position="317"/>
        <end position="368"/>
    </location>
</feature>
<feature type="transmembrane region" description="Helical" evidence="2">
    <location>
        <begin position="153"/>
        <end position="175"/>
    </location>
</feature>
<dbReference type="PANTHER" id="PTHR33979:SF2">
    <property type="entry name" value="PEPTIDASE M50B-LIKE-DOMAIN-CONTAINING PROTEIN"/>
    <property type="match status" value="1"/>
</dbReference>
<evidence type="ECO:0000313" key="5">
    <source>
        <dbReference type="Proteomes" id="UP000654075"/>
    </source>
</evidence>
<feature type="transmembrane region" description="Helical" evidence="2">
    <location>
        <begin position="232"/>
        <end position="255"/>
    </location>
</feature>
<proteinExistence type="predicted"/>
<dbReference type="AlphaFoldDB" id="A0A813HEM9"/>
<dbReference type="EMBL" id="CAJNNW010031739">
    <property type="protein sequence ID" value="CAE8708710.1"/>
    <property type="molecule type" value="Genomic_DNA"/>
</dbReference>
<reference evidence="3" key="1">
    <citation type="submission" date="2021-02" db="EMBL/GenBank/DDBJ databases">
        <authorList>
            <person name="Dougan E. K."/>
            <person name="Rhodes N."/>
            <person name="Thang M."/>
            <person name="Chan C."/>
        </authorList>
    </citation>
    <scope>NUCLEOTIDE SEQUENCE</scope>
</reference>
<organism evidence="3 5">
    <name type="scientific">Polarella glacialis</name>
    <name type="common">Dinoflagellate</name>
    <dbReference type="NCBI Taxonomy" id="89957"/>
    <lineage>
        <taxon>Eukaryota</taxon>
        <taxon>Sar</taxon>
        <taxon>Alveolata</taxon>
        <taxon>Dinophyceae</taxon>
        <taxon>Suessiales</taxon>
        <taxon>Suessiaceae</taxon>
        <taxon>Polarella</taxon>
    </lineage>
</organism>
<keyword evidence="2" id="KW-1133">Transmembrane helix</keyword>
<dbReference type="Pfam" id="PF13398">
    <property type="entry name" value="Peptidase_M50B"/>
    <property type="match status" value="1"/>
</dbReference>
<sequence length="368" mass="39764">MPFDPKSLCCSEEQVVLLVDYLLYMVTCLLLWHSRSLLPLKLFTVFLHELSHAMAVWLTCNKVTGIEVNANRGGLTHWTATANRSTCGPTCARLVVLPAGYLGSAAWGGAILVCCVKPLATRVMACVLIVALLIALGYSFFGANSNKKDWTLAALSSGMILALVALLCICYFTDWQYKDLLLSRVLLLVGVMNTLFATYDIWESCVSRTVEDSDAYKFAELMRCATPKCVGAIWLFLSVVMAIGLLILALLWTGGGQAVRGLNDFSTFSWVCMLVPAGVCAAAIAFRMLCSSTYQGRLAPRVTRGLPKLPSLEAELDGRSSEESAGSPKEVCLTTGTHAPGAVNSEDFVCTSRTESSDDDFSEESSPG</sequence>
<feature type="transmembrane region" description="Helical" evidence="2">
    <location>
        <begin position="181"/>
        <end position="202"/>
    </location>
</feature>
<name>A0A813HEM9_POLGL</name>
<dbReference type="PANTHER" id="PTHR33979">
    <property type="entry name" value="OS02G0221600 PROTEIN"/>
    <property type="match status" value="1"/>
</dbReference>
<evidence type="ECO:0000313" key="4">
    <source>
        <dbReference type="EMBL" id="CAE8708710.1"/>
    </source>
</evidence>
<protein>
    <submittedName>
        <fullName evidence="3">Uncharacterized protein</fullName>
    </submittedName>
</protein>
<dbReference type="Proteomes" id="UP000626109">
    <property type="component" value="Unassembled WGS sequence"/>
</dbReference>
<dbReference type="EMBL" id="CAJNNV010031419">
    <property type="protein sequence ID" value="CAE8636147.1"/>
    <property type="molecule type" value="Genomic_DNA"/>
</dbReference>
<accession>A0A813HEM9</accession>
<feature type="transmembrane region" description="Helical" evidence="2">
    <location>
        <begin position="15"/>
        <end position="32"/>
    </location>
</feature>
<feature type="transmembrane region" description="Helical" evidence="2">
    <location>
        <begin position="267"/>
        <end position="289"/>
    </location>
</feature>
<dbReference type="InterPro" id="IPR049500">
    <property type="entry name" value="Peptidase_M50B-like"/>
</dbReference>